<accession>A0ABX0E8T6</accession>
<protein>
    <submittedName>
        <fullName evidence="1">Uncharacterized protein</fullName>
    </submittedName>
</protein>
<proteinExistence type="predicted"/>
<reference evidence="1 2" key="1">
    <citation type="submission" date="2020-02" db="EMBL/GenBank/DDBJ databases">
        <title>Whole-genome analyses of novel actinobacteria.</title>
        <authorList>
            <person name="Sahin N."/>
            <person name="Tokatli A."/>
        </authorList>
    </citation>
    <scope>NUCLEOTIDE SEQUENCE [LARGE SCALE GENOMIC DNA]</scope>
    <source>
        <strain evidence="1 2">YC419</strain>
    </source>
</reference>
<sequence>MPPFAVEDYSYPNADRILAEKGLKLIKGNGRLLFTECDGSAGLIEVWTRQTADGRYCFKPDGKGGFLTLEVPDVYALQTTDNPVSADLTAAGETATVDVAKNQFKGVGEGVGDASAVLVELRVTG</sequence>
<evidence type="ECO:0000313" key="1">
    <source>
        <dbReference type="EMBL" id="NGO49534.1"/>
    </source>
</evidence>
<dbReference type="Proteomes" id="UP001518140">
    <property type="component" value="Unassembled WGS sequence"/>
</dbReference>
<gene>
    <name evidence="1" type="ORF">G6048_48345</name>
</gene>
<dbReference type="EMBL" id="JAAKZX010000495">
    <property type="protein sequence ID" value="NGO49534.1"/>
    <property type="molecule type" value="Genomic_DNA"/>
</dbReference>
<keyword evidence="2" id="KW-1185">Reference proteome</keyword>
<name>A0ABX0E8T6_9ACTN</name>
<organism evidence="1 2">
    <name type="scientific">Streptomyces ureilyticus</name>
    <dbReference type="NCBI Taxonomy" id="1775131"/>
    <lineage>
        <taxon>Bacteria</taxon>
        <taxon>Bacillati</taxon>
        <taxon>Actinomycetota</taxon>
        <taxon>Actinomycetes</taxon>
        <taxon>Kitasatosporales</taxon>
        <taxon>Streptomycetaceae</taxon>
        <taxon>Streptomyces</taxon>
    </lineage>
</organism>
<comment type="caution">
    <text evidence="1">The sequence shown here is derived from an EMBL/GenBank/DDBJ whole genome shotgun (WGS) entry which is preliminary data.</text>
</comment>
<evidence type="ECO:0000313" key="2">
    <source>
        <dbReference type="Proteomes" id="UP001518140"/>
    </source>
</evidence>